<evidence type="ECO:0000313" key="4">
    <source>
        <dbReference type="Proteomes" id="UP000251577"/>
    </source>
</evidence>
<feature type="domain" description="Peptidase S9 prolyl oligopeptidase catalytic" evidence="2">
    <location>
        <begin position="401"/>
        <end position="600"/>
    </location>
</feature>
<sequence length="617" mass="66914">MRHTYGPSLAPIGGRIAYIVRDGGYPYAVLADLTEDGVGPERPVRLPVEGPVTKVLHSPDGKWIACEVSPKGSERLETFIVPTDPEQQDAAEAKSLRNTFDAKTTLVEWDHHLLAMDAVASDGVTEARLVHPETSRYKVVDRRSDSLLVAAEAEYSLMRVGPRGNRELLLTTPNGDWIPLLPPEPGAATEEGRIFLLDPETLVVFLATDHGAQRRRIVRLTIDLPSSPPRRSGVEELIASPDADVDEFVISEDMSTAAVLWNQDGVSILEVLILGADQRVMVRRTVDVPGMVAFGLSITDDGSLLSVTVEGPNLPPSVEILRVDGARVESCNPQRAQRLEERTAAVEAPELVHYTARDGLELSGWLYVAPDPSPRGTVYIHLHGGPEGQSRPVNHDCLTALVDSGVTVFTPNIRGSKGNGRAFLHADDRYGRFSAIDDVADTVQFLIDAHLAQRDAILLGGRSYGGYLSTLTAARYPDLVAGVVDACGMSSFETYYESTEPWLASAASPKYGYPMHDAELLMEISPLYKADQVLAPVLLIHGGNDGAVPIGESQQLRDALVEARGGADGVEFLVLPEEGHQFVVPASRELIATRMLEFFRGLGLVDRVDLSRFASGD</sequence>
<dbReference type="AlphaFoldDB" id="A0A364V455"/>
<accession>A0A364V455</accession>
<dbReference type="Gene3D" id="3.40.50.1820">
    <property type="entry name" value="alpha/beta hydrolase"/>
    <property type="match status" value="1"/>
</dbReference>
<keyword evidence="4" id="KW-1185">Reference proteome</keyword>
<dbReference type="SUPFAM" id="SSF82171">
    <property type="entry name" value="DPP6 N-terminal domain-like"/>
    <property type="match status" value="1"/>
</dbReference>
<gene>
    <name evidence="3" type="ORF">DLJ54_08420</name>
</gene>
<dbReference type="RefSeq" id="WP_113631285.1">
    <property type="nucleotide sequence ID" value="NZ_QHCV01000097.1"/>
</dbReference>
<dbReference type="SUPFAM" id="SSF53474">
    <property type="entry name" value="alpha/beta-Hydrolases"/>
    <property type="match status" value="1"/>
</dbReference>
<dbReference type="PANTHER" id="PTHR42776">
    <property type="entry name" value="SERINE PEPTIDASE S9 FAMILY MEMBER"/>
    <property type="match status" value="1"/>
</dbReference>
<dbReference type="InterPro" id="IPR029058">
    <property type="entry name" value="AB_hydrolase_fold"/>
</dbReference>
<dbReference type="GO" id="GO:0006508">
    <property type="term" value="P:proteolysis"/>
    <property type="evidence" value="ECO:0007669"/>
    <property type="project" value="InterPro"/>
</dbReference>
<comment type="caution">
    <text evidence="3">The sequence shown here is derived from an EMBL/GenBank/DDBJ whole genome shotgun (WGS) entry which is preliminary data.</text>
</comment>
<dbReference type="EMBL" id="QHCV01000097">
    <property type="protein sequence ID" value="RAV31425.1"/>
    <property type="molecule type" value="Genomic_DNA"/>
</dbReference>
<reference evidence="3 4" key="1">
    <citation type="journal article" date="2018" name="Syst. Appl. Microbiol.">
        <title>Corynebacterium heidelbergense sp. nov., isolated from the preen glands of Egyptian geese (Alopochen aegyptiacus).</title>
        <authorList>
            <person name="Braun M.S."/>
            <person name="Wang E."/>
            <person name="Zimmermann S."/>
            <person name="Wink M."/>
        </authorList>
    </citation>
    <scope>NUCLEOTIDE SEQUENCE [LARGE SCALE GENOMIC DNA]</scope>
    <source>
        <strain evidence="3 4">647</strain>
    </source>
</reference>
<evidence type="ECO:0000313" key="3">
    <source>
        <dbReference type="EMBL" id="RAV31425.1"/>
    </source>
</evidence>
<dbReference type="PANTHER" id="PTHR42776:SF27">
    <property type="entry name" value="DIPEPTIDYL PEPTIDASE FAMILY MEMBER 6"/>
    <property type="match status" value="1"/>
</dbReference>
<evidence type="ECO:0000259" key="2">
    <source>
        <dbReference type="Pfam" id="PF00326"/>
    </source>
</evidence>
<dbReference type="GO" id="GO:0004252">
    <property type="term" value="F:serine-type endopeptidase activity"/>
    <property type="evidence" value="ECO:0007669"/>
    <property type="project" value="TreeGrafter"/>
</dbReference>
<dbReference type="Proteomes" id="UP000251577">
    <property type="component" value="Unassembled WGS sequence"/>
</dbReference>
<name>A0A364V455_9CORY</name>
<protein>
    <submittedName>
        <fullName evidence="3">S9 family peptidase</fullName>
    </submittedName>
</protein>
<keyword evidence="1" id="KW-0378">Hydrolase</keyword>
<organism evidence="3 4">
    <name type="scientific">Corynebacterium heidelbergense</name>
    <dbReference type="NCBI Taxonomy" id="2055947"/>
    <lineage>
        <taxon>Bacteria</taxon>
        <taxon>Bacillati</taxon>
        <taxon>Actinomycetota</taxon>
        <taxon>Actinomycetes</taxon>
        <taxon>Mycobacteriales</taxon>
        <taxon>Corynebacteriaceae</taxon>
        <taxon>Corynebacterium</taxon>
    </lineage>
</organism>
<proteinExistence type="predicted"/>
<dbReference type="Pfam" id="PF00326">
    <property type="entry name" value="Peptidase_S9"/>
    <property type="match status" value="1"/>
</dbReference>
<evidence type="ECO:0000256" key="1">
    <source>
        <dbReference type="ARBA" id="ARBA00022801"/>
    </source>
</evidence>
<dbReference type="InterPro" id="IPR001375">
    <property type="entry name" value="Peptidase_S9_cat"/>
</dbReference>